<gene>
    <name evidence="2" type="ORF">KIW84_020465</name>
</gene>
<name>A0A9D5B454_PEA</name>
<feature type="non-terminal residue" evidence="2">
    <location>
        <position position="1"/>
    </location>
</feature>
<dbReference type="Pfam" id="PF02519">
    <property type="entry name" value="Auxin_inducible"/>
    <property type="match status" value="1"/>
</dbReference>
<dbReference type="PANTHER" id="PTHR31374">
    <property type="entry name" value="AUXIN-INDUCED PROTEIN-LIKE-RELATED"/>
    <property type="match status" value="1"/>
</dbReference>
<dbReference type="InterPro" id="IPR003676">
    <property type="entry name" value="SAUR_fam"/>
</dbReference>
<keyword evidence="3" id="KW-1185">Reference proteome</keyword>
<evidence type="ECO:0000313" key="3">
    <source>
        <dbReference type="Proteomes" id="UP001058974"/>
    </source>
</evidence>
<dbReference type="AlphaFoldDB" id="A0A9D5B454"/>
<proteinExistence type="inferred from homology"/>
<dbReference type="PANTHER" id="PTHR31374:SF30">
    <property type="entry name" value="SAUR-LIKE AUXIN-RESPONSIVE FAMILY PROTEIN"/>
    <property type="match status" value="1"/>
</dbReference>
<comment type="caution">
    <text evidence="2">The sequence shown here is derived from an EMBL/GenBank/DDBJ whole genome shotgun (WGS) entry which is preliminary data.</text>
</comment>
<evidence type="ECO:0000313" key="2">
    <source>
        <dbReference type="EMBL" id="KAI5433193.1"/>
    </source>
</evidence>
<dbReference type="EMBL" id="JAMSHJ010000002">
    <property type="protein sequence ID" value="KAI5433193.1"/>
    <property type="molecule type" value="Genomic_DNA"/>
</dbReference>
<dbReference type="GO" id="GO:0009733">
    <property type="term" value="P:response to auxin"/>
    <property type="evidence" value="ECO:0007669"/>
    <property type="project" value="InterPro"/>
</dbReference>
<dbReference type="Gramene" id="Psat02G0046500-T1">
    <property type="protein sequence ID" value="KAI5433193.1"/>
    <property type="gene ID" value="KIW84_020465"/>
</dbReference>
<sequence>QKETIGRVNTELEEDMKQTNKGLVPLVVGKGKEKDMKRIWVSIKVIHHPKIVELLEQSAKEYGYKQQGVLRIRCDVDNFKAIVEESDNINLELVDELFWLSNFNFFFKNFIL</sequence>
<accession>A0A9D5B454</accession>
<comment type="similarity">
    <text evidence="1">Belongs to the ARG7 family.</text>
</comment>
<evidence type="ECO:0000256" key="1">
    <source>
        <dbReference type="ARBA" id="ARBA00006974"/>
    </source>
</evidence>
<organism evidence="2 3">
    <name type="scientific">Pisum sativum</name>
    <name type="common">Garden pea</name>
    <name type="synonym">Lathyrus oleraceus</name>
    <dbReference type="NCBI Taxonomy" id="3888"/>
    <lineage>
        <taxon>Eukaryota</taxon>
        <taxon>Viridiplantae</taxon>
        <taxon>Streptophyta</taxon>
        <taxon>Embryophyta</taxon>
        <taxon>Tracheophyta</taxon>
        <taxon>Spermatophyta</taxon>
        <taxon>Magnoliopsida</taxon>
        <taxon>eudicotyledons</taxon>
        <taxon>Gunneridae</taxon>
        <taxon>Pentapetalae</taxon>
        <taxon>rosids</taxon>
        <taxon>fabids</taxon>
        <taxon>Fabales</taxon>
        <taxon>Fabaceae</taxon>
        <taxon>Papilionoideae</taxon>
        <taxon>50 kb inversion clade</taxon>
        <taxon>NPAAA clade</taxon>
        <taxon>Hologalegina</taxon>
        <taxon>IRL clade</taxon>
        <taxon>Fabeae</taxon>
        <taxon>Lathyrus</taxon>
    </lineage>
</organism>
<dbReference type="Proteomes" id="UP001058974">
    <property type="component" value="Chromosome 2"/>
</dbReference>
<reference evidence="2 3" key="1">
    <citation type="journal article" date="2022" name="Nat. Genet.">
        <title>Improved pea reference genome and pan-genome highlight genomic features and evolutionary characteristics.</title>
        <authorList>
            <person name="Yang T."/>
            <person name="Liu R."/>
            <person name="Luo Y."/>
            <person name="Hu S."/>
            <person name="Wang D."/>
            <person name="Wang C."/>
            <person name="Pandey M.K."/>
            <person name="Ge S."/>
            <person name="Xu Q."/>
            <person name="Li N."/>
            <person name="Li G."/>
            <person name="Huang Y."/>
            <person name="Saxena R.K."/>
            <person name="Ji Y."/>
            <person name="Li M."/>
            <person name="Yan X."/>
            <person name="He Y."/>
            <person name="Liu Y."/>
            <person name="Wang X."/>
            <person name="Xiang C."/>
            <person name="Varshney R.K."/>
            <person name="Ding H."/>
            <person name="Gao S."/>
            <person name="Zong X."/>
        </authorList>
    </citation>
    <scope>NUCLEOTIDE SEQUENCE [LARGE SCALE GENOMIC DNA]</scope>
    <source>
        <strain evidence="2 3">cv. Zhongwan 6</strain>
    </source>
</reference>
<protein>
    <submittedName>
        <fullName evidence="2">Uncharacterized protein</fullName>
    </submittedName>
</protein>